<evidence type="ECO:0008006" key="4">
    <source>
        <dbReference type="Google" id="ProtNLM"/>
    </source>
</evidence>
<evidence type="ECO:0000313" key="2">
    <source>
        <dbReference type="EMBL" id="ASJ53893.1"/>
    </source>
</evidence>
<dbReference type="KEGG" id="bfm:BP422_10265"/>
<proteinExistence type="predicted"/>
<evidence type="ECO:0000313" key="3">
    <source>
        <dbReference type="Proteomes" id="UP000197781"/>
    </source>
</evidence>
<evidence type="ECO:0000256" key="1">
    <source>
        <dbReference type="SAM" id="Phobius"/>
    </source>
</evidence>
<reference evidence="2 3" key="1">
    <citation type="submission" date="2016-11" db="EMBL/GenBank/DDBJ databases">
        <authorList>
            <person name="Jaros S."/>
            <person name="Januszkiewicz K."/>
            <person name="Wedrychowicz H."/>
        </authorList>
    </citation>
    <scope>NUCLEOTIDE SEQUENCE [LARGE SCALE GENOMIC DNA]</scope>
    <source>
        <strain evidence="2 3">NF2</strain>
    </source>
</reference>
<dbReference type="Proteomes" id="UP000197781">
    <property type="component" value="Chromosome"/>
</dbReference>
<name>A0A220MFW5_9BACL</name>
<keyword evidence="1" id="KW-0812">Transmembrane</keyword>
<sequence length="151" mass="17232">MDTHLTLNFLSAYVHHHKYYLNAWRTKGLSWNWGAALFGEAWFAFRKMYLFATIIYSVNLCVGLLLGLIGLDDATFYEIYIVFAILQRVLFALTANFLYYVSAVKAIKKAHSKHTTLDLEETKKLGGTSVRAVIVVVLINLCFSLLDRFLA</sequence>
<gene>
    <name evidence="2" type="ORF">BP422_10265</name>
</gene>
<keyword evidence="1" id="KW-0472">Membrane</keyword>
<dbReference type="AlphaFoldDB" id="A0A220MFW5"/>
<feature type="transmembrane region" description="Helical" evidence="1">
    <location>
        <begin position="48"/>
        <end position="71"/>
    </location>
</feature>
<dbReference type="EMBL" id="CP018145">
    <property type="protein sequence ID" value="ASJ53893.1"/>
    <property type="molecule type" value="Genomic_DNA"/>
</dbReference>
<feature type="transmembrane region" description="Helical" evidence="1">
    <location>
        <begin position="77"/>
        <end position="104"/>
    </location>
</feature>
<dbReference type="RefSeq" id="WP_088907690.1">
    <property type="nucleotide sequence ID" value="NZ_CP018145.1"/>
</dbReference>
<organism evidence="2 3">
    <name type="scientific">Brevibacillus formosus</name>
    <dbReference type="NCBI Taxonomy" id="54913"/>
    <lineage>
        <taxon>Bacteria</taxon>
        <taxon>Bacillati</taxon>
        <taxon>Bacillota</taxon>
        <taxon>Bacilli</taxon>
        <taxon>Bacillales</taxon>
        <taxon>Paenibacillaceae</taxon>
        <taxon>Brevibacillus</taxon>
    </lineage>
</organism>
<dbReference type="Pfam" id="PF10947">
    <property type="entry name" value="DUF2628"/>
    <property type="match status" value="1"/>
</dbReference>
<protein>
    <recommendedName>
        <fullName evidence="4">DUF2628 domain-containing protein</fullName>
    </recommendedName>
</protein>
<keyword evidence="1" id="KW-1133">Transmembrane helix</keyword>
<accession>A0A220MFW5</accession>
<dbReference type="InterPro" id="IPR024399">
    <property type="entry name" value="DUF2628"/>
</dbReference>